<keyword evidence="2" id="KW-0830">Ubiquinone</keyword>
<protein>
    <submittedName>
        <fullName evidence="2">Ubiquinone/menaquinone biosynthesis C-methylase UbiE</fullName>
    </submittedName>
</protein>
<dbReference type="PANTHER" id="PTHR42912">
    <property type="entry name" value="METHYLTRANSFERASE"/>
    <property type="match status" value="1"/>
</dbReference>
<dbReference type="InterPro" id="IPR013216">
    <property type="entry name" value="Methyltransf_11"/>
</dbReference>
<accession>A0A1M7ZK03</accession>
<dbReference type="OrthoDB" id="9777830at2"/>
<sequence length="238" mass="26088">MKSAATSGTADRDRTPSIAVHSTADLEHHMVEKAYARWAPVYDAIIGPVFLAGRRAAAQAAGRVGGRILEIGVGTGLSFPDYDASTEITGIDLSEPMLEKARQKAGTGRFPQVKALAQMDAHDLAFPDSSFDCVVAQFVITLVQSPERVLDECARVVRPGGEVVLVNHLYSETGVAAAVERWFARRTRHLGLRPEFPFARIAAWRETRPEMTLVERTALKPFGVYTLIRFRKEPVASV</sequence>
<evidence type="ECO:0000313" key="2">
    <source>
        <dbReference type="EMBL" id="SHO65240.1"/>
    </source>
</evidence>
<name>A0A1M7ZK03_9HYPH</name>
<dbReference type="Pfam" id="PF08241">
    <property type="entry name" value="Methyltransf_11"/>
    <property type="match status" value="1"/>
</dbReference>
<reference evidence="2 3" key="1">
    <citation type="submission" date="2016-12" db="EMBL/GenBank/DDBJ databases">
        <authorList>
            <person name="Song W.-J."/>
            <person name="Kurnit D.M."/>
        </authorList>
    </citation>
    <scope>NUCLEOTIDE SEQUENCE [LARGE SCALE GENOMIC DNA]</scope>
    <source>
        <strain evidence="2 3">DSM 19599</strain>
    </source>
</reference>
<keyword evidence="2" id="KW-0489">Methyltransferase</keyword>
<dbReference type="AlphaFoldDB" id="A0A1M7ZK03"/>
<evidence type="ECO:0000313" key="3">
    <source>
        <dbReference type="Proteomes" id="UP000186406"/>
    </source>
</evidence>
<proteinExistence type="predicted"/>
<dbReference type="GO" id="GO:0032259">
    <property type="term" value="P:methylation"/>
    <property type="evidence" value="ECO:0007669"/>
    <property type="project" value="UniProtKB-KW"/>
</dbReference>
<organism evidence="2 3">
    <name type="scientific">Pseudoxanthobacter soli DSM 19599</name>
    <dbReference type="NCBI Taxonomy" id="1123029"/>
    <lineage>
        <taxon>Bacteria</taxon>
        <taxon>Pseudomonadati</taxon>
        <taxon>Pseudomonadota</taxon>
        <taxon>Alphaproteobacteria</taxon>
        <taxon>Hyphomicrobiales</taxon>
        <taxon>Segnochrobactraceae</taxon>
        <taxon>Pseudoxanthobacter</taxon>
    </lineage>
</organism>
<dbReference type="Gene3D" id="3.40.50.150">
    <property type="entry name" value="Vaccinia Virus protein VP39"/>
    <property type="match status" value="1"/>
</dbReference>
<keyword evidence="2" id="KW-0808">Transferase</keyword>
<dbReference type="PANTHER" id="PTHR42912:SF80">
    <property type="entry name" value="METHYLTRANSFERASE DOMAIN-CONTAINING PROTEIN"/>
    <property type="match status" value="1"/>
</dbReference>
<evidence type="ECO:0000259" key="1">
    <source>
        <dbReference type="Pfam" id="PF08241"/>
    </source>
</evidence>
<dbReference type="InterPro" id="IPR029063">
    <property type="entry name" value="SAM-dependent_MTases_sf"/>
</dbReference>
<gene>
    <name evidence="2" type="ORF">SAMN02745172_02044</name>
</gene>
<dbReference type="CDD" id="cd02440">
    <property type="entry name" value="AdoMet_MTases"/>
    <property type="match status" value="1"/>
</dbReference>
<dbReference type="SUPFAM" id="SSF53335">
    <property type="entry name" value="S-adenosyl-L-methionine-dependent methyltransferases"/>
    <property type="match status" value="1"/>
</dbReference>
<dbReference type="InterPro" id="IPR050508">
    <property type="entry name" value="Methyltransf_Superfamily"/>
</dbReference>
<dbReference type="GO" id="GO:0008757">
    <property type="term" value="F:S-adenosylmethionine-dependent methyltransferase activity"/>
    <property type="evidence" value="ECO:0007669"/>
    <property type="project" value="InterPro"/>
</dbReference>
<dbReference type="STRING" id="1123029.SAMN02745172_02044"/>
<dbReference type="Proteomes" id="UP000186406">
    <property type="component" value="Unassembled WGS sequence"/>
</dbReference>
<keyword evidence="3" id="KW-1185">Reference proteome</keyword>
<dbReference type="EMBL" id="FRXO01000003">
    <property type="protein sequence ID" value="SHO65240.1"/>
    <property type="molecule type" value="Genomic_DNA"/>
</dbReference>
<feature type="domain" description="Methyltransferase type 11" evidence="1">
    <location>
        <begin position="69"/>
        <end position="164"/>
    </location>
</feature>